<feature type="region of interest" description="Disordered" evidence="5">
    <location>
        <begin position="162"/>
        <end position="195"/>
    </location>
</feature>
<evidence type="ECO:0000256" key="3">
    <source>
        <dbReference type="ARBA" id="ARBA00022801"/>
    </source>
</evidence>
<evidence type="ECO:0000256" key="5">
    <source>
        <dbReference type="SAM" id="MobiDB-lite"/>
    </source>
</evidence>
<accession>A0A2V0P7N9</accession>
<evidence type="ECO:0000313" key="7">
    <source>
        <dbReference type="EMBL" id="GBF95878.1"/>
    </source>
</evidence>
<dbReference type="PANTHER" id="PTHR15162">
    <property type="entry name" value="ASPARTOACYLASE"/>
    <property type="match status" value="1"/>
</dbReference>
<keyword evidence="4" id="KW-0862">Zinc</keyword>
<evidence type="ECO:0000313" key="8">
    <source>
        <dbReference type="Proteomes" id="UP000247498"/>
    </source>
</evidence>
<keyword evidence="2" id="KW-0479">Metal-binding</keyword>
<evidence type="ECO:0000256" key="1">
    <source>
        <dbReference type="ARBA" id="ARBA00001947"/>
    </source>
</evidence>
<evidence type="ECO:0000259" key="6">
    <source>
        <dbReference type="Pfam" id="PF24827"/>
    </source>
</evidence>
<comment type="caution">
    <text evidence="7">The sequence shown here is derived from an EMBL/GenBank/DDBJ whole genome shotgun (WGS) entry which is preliminary data.</text>
</comment>
<dbReference type="Pfam" id="PF24827">
    <property type="entry name" value="AstE_AspA_cat"/>
    <property type="match status" value="1"/>
</dbReference>
<protein>
    <recommendedName>
        <fullName evidence="6">Succinylglutamate desuccinylase/Aspartoacylase catalytic domain-containing protein</fullName>
    </recommendedName>
</protein>
<feature type="domain" description="Succinylglutamate desuccinylase/Aspartoacylase catalytic" evidence="6">
    <location>
        <begin position="43"/>
        <end position="157"/>
    </location>
</feature>
<dbReference type="GO" id="GO:0046872">
    <property type="term" value="F:metal ion binding"/>
    <property type="evidence" value="ECO:0007669"/>
    <property type="project" value="UniProtKB-KW"/>
</dbReference>
<dbReference type="PANTHER" id="PTHR15162:SF7">
    <property type="entry name" value="SUCCINYLGLUTAMATE DESUCCINYLASE"/>
    <property type="match status" value="1"/>
</dbReference>
<feature type="compositionally biased region" description="Gly residues" evidence="5">
    <location>
        <begin position="164"/>
        <end position="189"/>
    </location>
</feature>
<feature type="region of interest" description="Disordered" evidence="5">
    <location>
        <begin position="1"/>
        <end position="29"/>
    </location>
</feature>
<comment type="cofactor">
    <cofactor evidence="1">
        <name>Zn(2+)</name>
        <dbReference type="ChEBI" id="CHEBI:29105"/>
    </cofactor>
</comment>
<dbReference type="SUPFAM" id="SSF53187">
    <property type="entry name" value="Zn-dependent exopeptidases"/>
    <property type="match status" value="1"/>
</dbReference>
<reference evidence="7 8" key="1">
    <citation type="journal article" date="2018" name="Sci. Rep.">
        <title>Raphidocelis subcapitata (=Pseudokirchneriella subcapitata) provides an insight into genome evolution and environmental adaptations in the Sphaeropleales.</title>
        <authorList>
            <person name="Suzuki S."/>
            <person name="Yamaguchi H."/>
            <person name="Nakajima N."/>
            <person name="Kawachi M."/>
        </authorList>
    </citation>
    <scope>NUCLEOTIDE SEQUENCE [LARGE SCALE GENOMIC DNA]</scope>
    <source>
        <strain evidence="7 8">NIES-35</strain>
    </source>
</reference>
<dbReference type="EMBL" id="BDRX01000071">
    <property type="protein sequence ID" value="GBF95878.1"/>
    <property type="molecule type" value="Genomic_DNA"/>
</dbReference>
<dbReference type="InParanoid" id="A0A2V0P7N9"/>
<keyword evidence="3" id="KW-0378">Hydrolase</keyword>
<dbReference type="GO" id="GO:0016788">
    <property type="term" value="F:hydrolase activity, acting on ester bonds"/>
    <property type="evidence" value="ECO:0007669"/>
    <property type="project" value="InterPro"/>
</dbReference>
<keyword evidence="8" id="KW-1185">Reference proteome</keyword>
<dbReference type="OrthoDB" id="8300214at2759"/>
<dbReference type="Proteomes" id="UP000247498">
    <property type="component" value="Unassembled WGS sequence"/>
</dbReference>
<evidence type="ECO:0000256" key="2">
    <source>
        <dbReference type="ARBA" id="ARBA00022723"/>
    </source>
</evidence>
<gene>
    <name evidence="7" type="ORF">Rsub_08469</name>
</gene>
<organism evidence="7 8">
    <name type="scientific">Raphidocelis subcapitata</name>
    <dbReference type="NCBI Taxonomy" id="307507"/>
    <lineage>
        <taxon>Eukaryota</taxon>
        <taxon>Viridiplantae</taxon>
        <taxon>Chlorophyta</taxon>
        <taxon>core chlorophytes</taxon>
        <taxon>Chlorophyceae</taxon>
        <taxon>CS clade</taxon>
        <taxon>Sphaeropleales</taxon>
        <taxon>Selenastraceae</taxon>
        <taxon>Raphidocelis</taxon>
    </lineage>
</organism>
<sequence>MGTTTPQPHRQLGPDSPEVLLRRAGAPPPPAVPRARRFLALLAVHGDEPCGVAAANRLLASGFFDAAAAAPGCPWDELRLVVGNPRALAAGKRFLDFNLNRAFGDEMVALGGAAGGGSSGAPPPYEAVRAAQLAPLIDAAGALIDIHSTSCATPSFAFYPPRDGPGGAAGTGGSSSSGGGGGDGSGGGSARAPGAPPEAALALALPVAYAVRDYTGEGLGLAIERSADAALAAGETPRAACVEAGAHGDTAAVDTAETSLRVFATGWGGGGGAGGGGGGGGGGGHAPPVHVVARVGVTVRPGFRWARGGAPPPAFSRVAAGEAVAEDDSGPIACPCPGGALVFMPAGQPRVGEDALLWAEPFAE</sequence>
<dbReference type="AlphaFoldDB" id="A0A2V0P7N9"/>
<dbReference type="GO" id="GO:0005829">
    <property type="term" value="C:cytosol"/>
    <property type="evidence" value="ECO:0007669"/>
    <property type="project" value="TreeGrafter"/>
</dbReference>
<dbReference type="Gene3D" id="3.40.630.10">
    <property type="entry name" value="Zn peptidases"/>
    <property type="match status" value="1"/>
</dbReference>
<dbReference type="InterPro" id="IPR055438">
    <property type="entry name" value="AstE_AspA_cat"/>
</dbReference>
<dbReference type="InterPro" id="IPR050178">
    <property type="entry name" value="AspA/AstE_fam"/>
</dbReference>
<evidence type="ECO:0000256" key="4">
    <source>
        <dbReference type="ARBA" id="ARBA00022833"/>
    </source>
</evidence>
<name>A0A2V0P7N9_9CHLO</name>
<proteinExistence type="predicted"/>